<feature type="region of interest" description="Disordered" evidence="1">
    <location>
        <begin position="31"/>
        <end position="116"/>
    </location>
</feature>
<evidence type="ECO:0000259" key="3">
    <source>
        <dbReference type="Pfam" id="PF02557"/>
    </source>
</evidence>
<feature type="compositionally biased region" description="Polar residues" evidence="1">
    <location>
        <begin position="104"/>
        <end position="114"/>
    </location>
</feature>
<dbReference type="PANTHER" id="PTHR34385">
    <property type="entry name" value="D-ALANYL-D-ALANINE CARBOXYPEPTIDASE"/>
    <property type="match status" value="1"/>
</dbReference>
<dbReference type="GO" id="GO:0008233">
    <property type="term" value="F:peptidase activity"/>
    <property type="evidence" value="ECO:0007669"/>
    <property type="project" value="InterPro"/>
</dbReference>
<dbReference type="AlphaFoldDB" id="A0A7K3M493"/>
<dbReference type="Proteomes" id="UP000460435">
    <property type="component" value="Unassembled WGS sequence"/>
</dbReference>
<gene>
    <name evidence="4" type="ORF">F7O44_11665</name>
</gene>
<keyword evidence="2" id="KW-0732">Signal</keyword>
<accession>A0A7K3M493</accession>
<dbReference type="Pfam" id="PF02557">
    <property type="entry name" value="VanY"/>
    <property type="match status" value="1"/>
</dbReference>
<feature type="compositionally biased region" description="Acidic residues" evidence="1">
    <location>
        <begin position="84"/>
        <end position="103"/>
    </location>
</feature>
<reference evidence="4 5" key="1">
    <citation type="submission" date="2019-11" db="EMBL/GenBank/DDBJ databases">
        <authorList>
            <person name="Li X.-J."/>
            <person name="Feng X.-M."/>
        </authorList>
    </citation>
    <scope>NUCLEOTIDE SEQUENCE [LARGE SCALE GENOMIC DNA]</scope>
    <source>
        <strain evidence="4 5">XMNu-373</strain>
    </source>
</reference>
<evidence type="ECO:0000313" key="4">
    <source>
        <dbReference type="EMBL" id="NDL57732.1"/>
    </source>
</evidence>
<feature type="compositionally biased region" description="Basic and acidic residues" evidence="1">
    <location>
        <begin position="37"/>
        <end position="61"/>
    </location>
</feature>
<dbReference type="InterPro" id="IPR003709">
    <property type="entry name" value="VanY-like_core_dom"/>
</dbReference>
<evidence type="ECO:0000256" key="1">
    <source>
        <dbReference type="SAM" id="MobiDB-lite"/>
    </source>
</evidence>
<dbReference type="InterPro" id="IPR052179">
    <property type="entry name" value="DD-CPase-like"/>
</dbReference>
<name>A0A7K3M493_9ACTN</name>
<protein>
    <recommendedName>
        <fullName evidence="3">D-alanyl-D-alanine carboxypeptidase-like core domain-containing protein</fullName>
    </recommendedName>
</protein>
<evidence type="ECO:0000256" key="2">
    <source>
        <dbReference type="SAM" id="SignalP"/>
    </source>
</evidence>
<comment type="caution">
    <text evidence="4">The sequence shown here is derived from an EMBL/GenBank/DDBJ whole genome shotgun (WGS) entry which is preliminary data.</text>
</comment>
<sequence>MLVMSLLAAAVIALPGSGATDVSSLSAVGEPGLADIEDLRREAVDDASRAADRSPEPRSMPEEEPAQATPTLEPSVPESGSADETPEEATDDDAGEPAEDESTAESQRAASRSSLPGGFAPVAGCDAEVPAKGSVGNGELGDAHLCDVGDGHLLRPDAAAAFLALAEAYESSRGESLLSCVGNTYRSYEAQANLFQEKPNLAARPGTSEHGWGLAIDFECGADSYDSSFYAWLSDHGEEFGWVNPPWAQQGGSRPEPWHWEFEADLLS</sequence>
<keyword evidence="5" id="KW-1185">Reference proteome</keyword>
<feature type="domain" description="D-alanyl-D-alanine carboxypeptidase-like core" evidence="3">
    <location>
        <begin position="152"/>
        <end position="263"/>
    </location>
</feature>
<feature type="signal peptide" evidence="2">
    <location>
        <begin position="1"/>
        <end position="19"/>
    </location>
</feature>
<organism evidence="4 5">
    <name type="scientific">Phytoactinopolyspora mesophila</name>
    <dbReference type="NCBI Taxonomy" id="2650750"/>
    <lineage>
        <taxon>Bacteria</taxon>
        <taxon>Bacillati</taxon>
        <taxon>Actinomycetota</taxon>
        <taxon>Actinomycetes</taxon>
        <taxon>Jiangellales</taxon>
        <taxon>Jiangellaceae</taxon>
        <taxon>Phytoactinopolyspora</taxon>
    </lineage>
</organism>
<dbReference type="InterPro" id="IPR009045">
    <property type="entry name" value="Zn_M74/Hedgehog-like"/>
</dbReference>
<evidence type="ECO:0000313" key="5">
    <source>
        <dbReference type="Proteomes" id="UP000460435"/>
    </source>
</evidence>
<dbReference type="SUPFAM" id="SSF55166">
    <property type="entry name" value="Hedgehog/DD-peptidase"/>
    <property type="match status" value="1"/>
</dbReference>
<feature type="chain" id="PRO_5029503178" description="D-alanyl-D-alanine carboxypeptidase-like core domain-containing protein" evidence="2">
    <location>
        <begin position="20"/>
        <end position="268"/>
    </location>
</feature>
<proteinExistence type="predicted"/>
<dbReference type="Gene3D" id="3.30.1380.10">
    <property type="match status" value="1"/>
</dbReference>
<dbReference type="CDD" id="cd14814">
    <property type="entry name" value="Peptidase_M15"/>
    <property type="match status" value="1"/>
</dbReference>
<dbReference type="GO" id="GO:0006508">
    <property type="term" value="P:proteolysis"/>
    <property type="evidence" value="ECO:0007669"/>
    <property type="project" value="InterPro"/>
</dbReference>
<dbReference type="PANTHER" id="PTHR34385:SF1">
    <property type="entry name" value="PEPTIDOGLYCAN L-ALANYL-D-GLUTAMATE ENDOPEPTIDASE CWLK"/>
    <property type="match status" value="1"/>
</dbReference>
<dbReference type="EMBL" id="WLZY01000003">
    <property type="protein sequence ID" value="NDL57732.1"/>
    <property type="molecule type" value="Genomic_DNA"/>
</dbReference>